<evidence type="ECO:0000256" key="1">
    <source>
        <dbReference type="SAM" id="MobiDB-lite"/>
    </source>
</evidence>
<keyword evidence="3" id="KW-1185">Reference proteome</keyword>
<dbReference type="PANTHER" id="PTHR47262:SF1">
    <property type="entry name" value="OS02G0132600 PROTEIN"/>
    <property type="match status" value="1"/>
</dbReference>
<evidence type="ECO:0000313" key="2">
    <source>
        <dbReference type="EMBL" id="KAL1201776.1"/>
    </source>
</evidence>
<gene>
    <name evidence="2" type="ORF">V5N11_006315</name>
</gene>
<comment type="caution">
    <text evidence="2">The sequence shown here is derived from an EMBL/GenBank/DDBJ whole genome shotgun (WGS) entry which is preliminary data.</text>
</comment>
<protein>
    <submittedName>
        <fullName evidence="2">Pentatricopeptide repeat-containing protein</fullName>
    </submittedName>
</protein>
<proteinExistence type="predicted"/>
<feature type="compositionally biased region" description="Basic and acidic residues" evidence="1">
    <location>
        <begin position="1"/>
        <end position="18"/>
    </location>
</feature>
<reference evidence="2 3" key="1">
    <citation type="submission" date="2024-04" db="EMBL/GenBank/DDBJ databases">
        <title>Genome assembly C_amara_ONT_v2.</title>
        <authorList>
            <person name="Yant L."/>
            <person name="Moore C."/>
            <person name="Slenker M."/>
        </authorList>
    </citation>
    <scope>NUCLEOTIDE SEQUENCE [LARGE SCALE GENOMIC DNA]</scope>
    <source>
        <tissue evidence="2">Leaf</tissue>
    </source>
</reference>
<name>A0ABD1A4L2_CARAN</name>
<dbReference type="EMBL" id="JBANAX010000584">
    <property type="protein sequence ID" value="KAL1201776.1"/>
    <property type="molecule type" value="Genomic_DNA"/>
</dbReference>
<organism evidence="2 3">
    <name type="scientific">Cardamine amara subsp. amara</name>
    <dbReference type="NCBI Taxonomy" id="228776"/>
    <lineage>
        <taxon>Eukaryota</taxon>
        <taxon>Viridiplantae</taxon>
        <taxon>Streptophyta</taxon>
        <taxon>Embryophyta</taxon>
        <taxon>Tracheophyta</taxon>
        <taxon>Spermatophyta</taxon>
        <taxon>Magnoliopsida</taxon>
        <taxon>eudicotyledons</taxon>
        <taxon>Gunneridae</taxon>
        <taxon>Pentapetalae</taxon>
        <taxon>rosids</taxon>
        <taxon>malvids</taxon>
        <taxon>Brassicales</taxon>
        <taxon>Brassicaceae</taxon>
        <taxon>Cardamineae</taxon>
        <taxon>Cardamine</taxon>
    </lineage>
</organism>
<sequence length="130" mass="15046">MSDFLSTKRESRDRMQTHHDKKQSQVMKKFAQGYAWKFGIDPQVMFAVMAIMGKEAGVVEYDAVIKLCVKDARTSNDVESALDHIEKAFEFLKEMKQCGFSIEFLKEMKFAVELQIMGKEVYQSYKVPTI</sequence>
<evidence type="ECO:0000313" key="3">
    <source>
        <dbReference type="Proteomes" id="UP001558713"/>
    </source>
</evidence>
<feature type="region of interest" description="Disordered" evidence="1">
    <location>
        <begin position="1"/>
        <end position="24"/>
    </location>
</feature>
<accession>A0ABD1A4L2</accession>
<dbReference type="Proteomes" id="UP001558713">
    <property type="component" value="Unassembled WGS sequence"/>
</dbReference>
<dbReference type="AlphaFoldDB" id="A0ABD1A4L2"/>
<dbReference type="PANTHER" id="PTHR47262">
    <property type="entry name" value="OS02G0132600 PROTEIN"/>
    <property type="match status" value="1"/>
</dbReference>